<dbReference type="AlphaFoldDB" id="A0A1Y1L3B6"/>
<dbReference type="Gene3D" id="3.60.10.10">
    <property type="entry name" value="Endonuclease/exonuclease/phosphatase"/>
    <property type="match status" value="1"/>
</dbReference>
<evidence type="ECO:0008006" key="2">
    <source>
        <dbReference type="Google" id="ProtNLM"/>
    </source>
</evidence>
<reference evidence="1" key="1">
    <citation type="journal article" date="2016" name="Sci. Rep.">
        <title>Molecular characterization of firefly nuptial gifts: a multi-omics approach sheds light on postcopulatory sexual selection.</title>
        <authorList>
            <person name="Al-Wathiqui N."/>
            <person name="Fallon T.R."/>
            <person name="South A."/>
            <person name="Weng J.K."/>
            <person name="Lewis S.M."/>
        </authorList>
    </citation>
    <scope>NUCLEOTIDE SEQUENCE</scope>
</reference>
<name>A0A1Y1L3B6_PHOPY</name>
<sequence>MSTSFSIFFLNIQSLRNKVSELEVQLLDTDYDVICLCEHWLKNFEVTNTCIRNYILVNSFCRENRIHGGSLIYVKPIHNCISVPRITALSSEMHCEISCVYLPVLEAVVLCIYRSPQGDFKIFSSTMEKALRQCVKYRYVCVAGDFNINFLGADKGAVEVIDLMATISEYMQLCPSIMLQSE</sequence>
<accession>A0A1Y1L3B6</accession>
<protein>
    <recommendedName>
        <fullName evidence="2">Endonuclease/exonuclease/phosphatase domain-containing protein</fullName>
    </recommendedName>
</protein>
<evidence type="ECO:0000313" key="1">
    <source>
        <dbReference type="EMBL" id="JAV68173.1"/>
    </source>
</evidence>
<dbReference type="SUPFAM" id="SSF56219">
    <property type="entry name" value="DNase I-like"/>
    <property type="match status" value="1"/>
</dbReference>
<dbReference type="EMBL" id="GEZM01066114">
    <property type="protein sequence ID" value="JAV68173.1"/>
    <property type="molecule type" value="Transcribed_RNA"/>
</dbReference>
<proteinExistence type="predicted"/>
<organism evidence="1">
    <name type="scientific">Photinus pyralis</name>
    <name type="common">Common eastern firefly</name>
    <name type="synonym">Lampyris pyralis</name>
    <dbReference type="NCBI Taxonomy" id="7054"/>
    <lineage>
        <taxon>Eukaryota</taxon>
        <taxon>Metazoa</taxon>
        <taxon>Ecdysozoa</taxon>
        <taxon>Arthropoda</taxon>
        <taxon>Hexapoda</taxon>
        <taxon>Insecta</taxon>
        <taxon>Pterygota</taxon>
        <taxon>Neoptera</taxon>
        <taxon>Endopterygota</taxon>
        <taxon>Coleoptera</taxon>
        <taxon>Polyphaga</taxon>
        <taxon>Elateriformia</taxon>
        <taxon>Elateroidea</taxon>
        <taxon>Lampyridae</taxon>
        <taxon>Lampyrinae</taxon>
        <taxon>Photinus</taxon>
    </lineage>
</organism>
<dbReference type="EMBL" id="GEZM01066122">
    <property type="protein sequence ID" value="JAV68157.1"/>
    <property type="molecule type" value="Transcribed_RNA"/>
</dbReference>
<dbReference type="InterPro" id="IPR036691">
    <property type="entry name" value="Endo/exonu/phosph_ase_sf"/>
</dbReference>